<sequence length="116" mass="13102">MALFDSGSCTRTMKQLLARERAAVLRGDFRALEKIANEKERLVARLGQSRPDPEDIADLRRMSDRNGALLEAARQGLSDARRKLEALNTPLELHTYDSAGRRTTLFAHPKALTRRE</sequence>
<evidence type="ECO:0000313" key="1">
    <source>
        <dbReference type="EMBL" id="MFC3141559.1"/>
    </source>
</evidence>
<reference evidence="2" key="1">
    <citation type="journal article" date="2019" name="Int. J. Syst. Evol. Microbiol.">
        <title>The Global Catalogue of Microorganisms (GCM) 10K type strain sequencing project: providing services to taxonomists for standard genome sequencing and annotation.</title>
        <authorList>
            <consortium name="The Broad Institute Genomics Platform"/>
            <consortium name="The Broad Institute Genome Sequencing Center for Infectious Disease"/>
            <person name="Wu L."/>
            <person name="Ma J."/>
        </authorList>
    </citation>
    <scope>NUCLEOTIDE SEQUENCE [LARGE SCALE GENOMIC DNA]</scope>
    <source>
        <strain evidence="2">KCTC 52366</strain>
    </source>
</reference>
<dbReference type="RefSeq" id="WP_275632182.1">
    <property type="nucleotide sequence ID" value="NZ_JARGYD010000002.1"/>
</dbReference>
<dbReference type="SUPFAM" id="SSF140566">
    <property type="entry name" value="FlgN-like"/>
    <property type="match status" value="1"/>
</dbReference>
<protein>
    <recommendedName>
        <fullName evidence="3">FlgN protein</fullName>
    </recommendedName>
</protein>
<organism evidence="1 2">
    <name type="scientific">Psychromarinibacter halotolerans</name>
    <dbReference type="NCBI Taxonomy" id="1775175"/>
    <lineage>
        <taxon>Bacteria</taxon>
        <taxon>Pseudomonadati</taxon>
        <taxon>Pseudomonadota</taxon>
        <taxon>Alphaproteobacteria</taxon>
        <taxon>Rhodobacterales</taxon>
        <taxon>Paracoccaceae</taxon>
        <taxon>Psychromarinibacter</taxon>
    </lineage>
</organism>
<dbReference type="Gene3D" id="1.20.58.300">
    <property type="entry name" value="FlgN-like"/>
    <property type="match status" value="1"/>
</dbReference>
<dbReference type="InterPro" id="IPR036679">
    <property type="entry name" value="FlgN-like_sf"/>
</dbReference>
<accession>A0ABV7GJ02</accession>
<gene>
    <name evidence="1" type="ORF">ACFOGP_02510</name>
</gene>
<dbReference type="Proteomes" id="UP001595632">
    <property type="component" value="Unassembled WGS sequence"/>
</dbReference>
<name>A0ABV7GJ02_9RHOB</name>
<evidence type="ECO:0008006" key="3">
    <source>
        <dbReference type="Google" id="ProtNLM"/>
    </source>
</evidence>
<dbReference type="EMBL" id="JBHRTB010000010">
    <property type="protein sequence ID" value="MFC3141559.1"/>
    <property type="molecule type" value="Genomic_DNA"/>
</dbReference>
<comment type="caution">
    <text evidence="1">The sequence shown here is derived from an EMBL/GenBank/DDBJ whole genome shotgun (WGS) entry which is preliminary data.</text>
</comment>
<proteinExistence type="predicted"/>
<keyword evidence="2" id="KW-1185">Reference proteome</keyword>
<evidence type="ECO:0000313" key="2">
    <source>
        <dbReference type="Proteomes" id="UP001595632"/>
    </source>
</evidence>